<proteinExistence type="inferred from homology"/>
<keyword evidence="2" id="KW-0680">Restriction system</keyword>
<dbReference type="SUPFAM" id="SSF116734">
    <property type="entry name" value="DNA methylase specificity domain"/>
    <property type="match status" value="2"/>
</dbReference>
<dbReference type="EMBL" id="QGHB01000002">
    <property type="protein sequence ID" value="PWK89561.1"/>
    <property type="molecule type" value="Genomic_DNA"/>
</dbReference>
<evidence type="ECO:0000256" key="2">
    <source>
        <dbReference type="ARBA" id="ARBA00022747"/>
    </source>
</evidence>
<dbReference type="RefSeq" id="WP_146231478.1">
    <property type="nucleotide sequence ID" value="NZ_QGHB01000002.1"/>
</dbReference>
<dbReference type="Gene3D" id="3.90.220.20">
    <property type="entry name" value="DNA methylase specificity domains"/>
    <property type="match status" value="2"/>
</dbReference>
<reference evidence="5 6" key="1">
    <citation type="submission" date="2018-05" db="EMBL/GenBank/DDBJ databases">
        <title>Genomic Encyclopedia of Type Strains, Phase IV (KMG-IV): sequencing the most valuable type-strain genomes for metagenomic binning, comparative biology and taxonomic classification.</title>
        <authorList>
            <person name="Goeker M."/>
        </authorList>
    </citation>
    <scope>NUCLEOTIDE SEQUENCE [LARGE SCALE GENOMIC DNA]</scope>
    <source>
        <strain evidence="5 6">DSM 45480</strain>
    </source>
</reference>
<feature type="domain" description="Type I restriction modification DNA specificity" evidence="4">
    <location>
        <begin position="227"/>
        <end position="395"/>
    </location>
</feature>
<dbReference type="PANTHER" id="PTHR30408:SF12">
    <property type="entry name" value="TYPE I RESTRICTION ENZYME MJAVIII SPECIFICITY SUBUNIT"/>
    <property type="match status" value="1"/>
</dbReference>
<dbReference type="CDD" id="cd17261">
    <property type="entry name" value="RMtype1_S_EcoKI-TRD2-CR2_like"/>
    <property type="match status" value="1"/>
</dbReference>
<evidence type="ECO:0000256" key="3">
    <source>
        <dbReference type="ARBA" id="ARBA00023125"/>
    </source>
</evidence>
<gene>
    <name evidence="5" type="ORF">C8D88_102836</name>
</gene>
<keyword evidence="5" id="KW-0378">Hydrolase</keyword>
<keyword evidence="5" id="KW-0540">Nuclease</keyword>
<protein>
    <submittedName>
        <fullName evidence="5">Restriction endonuclease S subunit</fullName>
    </submittedName>
</protein>
<accession>A0A316I8L6</accession>
<feature type="domain" description="Type I restriction modification DNA specificity" evidence="4">
    <location>
        <begin position="119"/>
        <end position="191"/>
    </location>
</feature>
<dbReference type="InterPro" id="IPR000055">
    <property type="entry name" value="Restrct_endonuc_typeI_TRD"/>
</dbReference>
<keyword evidence="5" id="KW-0255">Endonuclease</keyword>
<organism evidence="5 6">
    <name type="scientific">Lentzea atacamensis</name>
    <dbReference type="NCBI Taxonomy" id="531938"/>
    <lineage>
        <taxon>Bacteria</taxon>
        <taxon>Bacillati</taxon>
        <taxon>Actinomycetota</taxon>
        <taxon>Actinomycetes</taxon>
        <taxon>Pseudonocardiales</taxon>
        <taxon>Pseudonocardiaceae</taxon>
        <taxon>Lentzea</taxon>
    </lineage>
</organism>
<name>A0A316I8L6_9PSEU</name>
<keyword evidence="3" id="KW-0238">DNA-binding</keyword>
<evidence type="ECO:0000256" key="1">
    <source>
        <dbReference type="ARBA" id="ARBA00010923"/>
    </source>
</evidence>
<dbReference type="GO" id="GO:0009307">
    <property type="term" value="P:DNA restriction-modification system"/>
    <property type="evidence" value="ECO:0007669"/>
    <property type="project" value="UniProtKB-KW"/>
</dbReference>
<dbReference type="AlphaFoldDB" id="A0A316I8L6"/>
<dbReference type="Pfam" id="PF01420">
    <property type="entry name" value="Methylase_S"/>
    <property type="match status" value="2"/>
</dbReference>
<evidence type="ECO:0000259" key="4">
    <source>
        <dbReference type="Pfam" id="PF01420"/>
    </source>
</evidence>
<dbReference type="InterPro" id="IPR044946">
    <property type="entry name" value="Restrct_endonuc_typeI_TRD_sf"/>
</dbReference>
<comment type="caution">
    <text evidence="5">The sequence shown here is derived from an EMBL/GenBank/DDBJ whole genome shotgun (WGS) entry which is preliminary data.</text>
</comment>
<dbReference type="GO" id="GO:0003677">
    <property type="term" value="F:DNA binding"/>
    <property type="evidence" value="ECO:0007669"/>
    <property type="project" value="UniProtKB-KW"/>
</dbReference>
<sequence>MTEYPTRWDVVELGSCLNRIDAGNSPDLPDRPAGPGEWGVLKVSAIRPAGFDAVENKAVTNSAFVDPRAEVRDGDLLITRANTPQLVGLACYVESPPERLLLCDKTLRLVVDERLLIGKFAGYVLAAASVRKQIEASGTGSSGSMKNISQADIRSLRFPLPSVCEQKRIIEFIDAADESIRSQELLIAKLEAAKDGAIAQLMTHGTACADGDGACRLSQASRGHVRSDWRVGSVGQFGEVRLGRQRSPQHEIGAFMKPYLRVANVFDGYIDTSDVLEMNFSISEQEVYSVRSGDLLLNEGQSLDLVGRCAKYDGPDGMYCFQNTLIRYRCSDLLEPDFAYYVFSWWLKTRRFADVAKQTTSIAHLGADRFAKMEMAVPNVAEQRRICSILMSYVERVRAARVELAKLRRVKFGMVDDLLSGRTDVGRV</sequence>
<evidence type="ECO:0000313" key="6">
    <source>
        <dbReference type="Proteomes" id="UP000246005"/>
    </source>
</evidence>
<dbReference type="CDD" id="cd17253">
    <property type="entry name" value="RMtype1_S_Eco933I-TRD2-CR2_like"/>
    <property type="match status" value="1"/>
</dbReference>
<comment type="similarity">
    <text evidence="1">Belongs to the type-I restriction system S methylase family.</text>
</comment>
<dbReference type="PANTHER" id="PTHR30408">
    <property type="entry name" value="TYPE-1 RESTRICTION ENZYME ECOKI SPECIFICITY PROTEIN"/>
    <property type="match status" value="1"/>
</dbReference>
<evidence type="ECO:0000313" key="5">
    <source>
        <dbReference type="EMBL" id="PWK89561.1"/>
    </source>
</evidence>
<dbReference type="InterPro" id="IPR052021">
    <property type="entry name" value="Type-I_RS_S_subunit"/>
</dbReference>
<dbReference type="GO" id="GO:0004519">
    <property type="term" value="F:endonuclease activity"/>
    <property type="evidence" value="ECO:0007669"/>
    <property type="project" value="UniProtKB-KW"/>
</dbReference>
<dbReference type="Gene3D" id="1.10.287.1120">
    <property type="entry name" value="Bipartite methylase S protein"/>
    <property type="match status" value="1"/>
</dbReference>
<dbReference type="Proteomes" id="UP000246005">
    <property type="component" value="Unassembled WGS sequence"/>
</dbReference>